<reference evidence="9" key="2">
    <citation type="journal article" date="2013" name="Nature">
        <title>Insights into bilaterian evolution from three spiralian genomes.</title>
        <authorList>
            <person name="Simakov O."/>
            <person name="Marletaz F."/>
            <person name="Cho S.J."/>
            <person name="Edsinger-Gonzales E."/>
            <person name="Havlak P."/>
            <person name="Hellsten U."/>
            <person name="Kuo D.H."/>
            <person name="Larsson T."/>
            <person name="Lv J."/>
            <person name="Arendt D."/>
            <person name="Savage R."/>
            <person name="Osoegawa K."/>
            <person name="de Jong P."/>
            <person name="Grimwood J."/>
            <person name="Chapman J.A."/>
            <person name="Shapiro H."/>
            <person name="Aerts A."/>
            <person name="Otillar R.P."/>
            <person name="Terry A.Y."/>
            <person name="Boore J.L."/>
            <person name="Grigoriev I.V."/>
            <person name="Lindberg D.R."/>
            <person name="Seaver E.C."/>
            <person name="Weisblat D.A."/>
            <person name="Putnam N.H."/>
            <person name="Rokhsar D.S."/>
        </authorList>
    </citation>
    <scope>NUCLEOTIDE SEQUENCE</scope>
    <source>
        <strain evidence="9">I ESC-2004</strain>
    </source>
</reference>
<dbReference type="GO" id="GO:0005344">
    <property type="term" value="F:oxygen carrier activity"/>
    <property type="evidence" value="ECO:0007669"/>
    <property type="project" value="UniProtKB-KW"/>
</dbReference>
<dbReference type="AlphaFoldDB" id="X1ZVE5"/>
<organism evidence="8 9">
    <name type="scientific">Capitella teleta</name>
    <name type="common">Polychaete worm</name>
    <dbReference type="NCBI Taxonomy" id="283909"/>
    <lineage>
        <taxon>Eukaryota</taxon>
        <taxon>Metazoa</taxon>
        <taxon>Spiralia</taxon>
        <taxon>Lophotrochozoa</taxon>
        <taxon>Annelida</taxon>
        <taxon>Polychaeta</taxon>
        <taxon>Sedentaria</taxon>
        <taxon>Scolecida</taxon>
        <taxon>Capitellidae</taxon>
        <taxon>Capitella</taxon>
    </lineage>
</organism>
<dbReference type="InterPro" id="IPR009050">
    <property type="entry name" value="Globin-like_sf"/>
</dbReference>
<dbReference type="Proteomes" id="UP000014760">
    <property type="component" value="Unassembled WGS sequence"/>
</dbReference>
<dbReference type="GO" id="GO:0019825">
    <property type="term" value="F:oxygen binding"/>
    <property type="evidence" value="ECO:0007669"/>
    <property type="project" value="InterPro"/>
</dbReference>
<evidence type="ECO:0000256" key="1">
    <source>
        <dbReference type="ARBA" id="ARBA00022448"/>
    </source>
</evidence>
<evidence type="ECO:0000259" key="7">
    <source>
        <dbReference type="PROSITE" id="PS01033"/>
    </source>
</evidence>
<evidence type="ECO:0000256" key="3">
    <source>
        <dbReference type="ARBA" id="ARBA00022621"/>
    </source>
</evidence>
<keyword evidence="1 6" id="KW-0813">Transport</keyword>
<dbReference type="Gene3D" id="1.10.490.10">
    <property type="entry name" value="Globins"/>
    <property type="match status" value="1"/>
</dbReference>
<dbReference type="InterPro" id="IPR012292">
    <property type="entry name" value="Globin/Proto"/>
</dbReference>
<accession>X1ZVE5</accession>
<dbReference type="PANTHER" id="PTHR46458">
    <property type="entry name" value="BLR2807 PROTEIN"/>
    <property type="match status" value="1"/>
</dbReference>
<reference evidence="9" key="1">
    <citation type="submission" date="2012-12" db="EMBL/GenBank/DDBJ databases">
        <authorList>
            <person name="Hellsten U."/>
            <person name="Grimwood J."/>
            <person name="Chapman J.A."/>
            <person name="Shapiro H."/>
            <person name="Aerts A."/>
            <person name="Otillar R.P."/>
            <person name="Terry A.Y."/>
            <person name="Boore J.L."/>
            <person name="Simakov O."/>
            <person name="Marletaz F."/>
            <person name="Cho S.-J."/>
            <person name="Edsinger-Gonzales E."/>
            <person name="Havlak P."/>
            <person name="Kuo D.-H."/>
            <person name="Larsson T."/>
            <person name="Lv J."/>
            <person name="Arendt D."/>
            <person name="Savage R."/>
            <person name="Osoegawa K."/>
            <person name="de Jong P."/>
            <person name="Lindberg D.R."/>
            <person name="Seaver E.C."/>
            <person name="Weisblat D.A."/>
            <person name="Putnam N.H."/>
            <person name="Grigoriev I.V."/>
            <person name="Rokhsar D.S."/>
        </authorList>
    </citation>
    <scope>NUCLEOTIDE SEQUENCE</scope>
    <source>
        <strain evidence="9">I ESC-2004</strain>
    </source>
</reference>
<keyword evidence="9" id="KW-1185">Reference proteome</keyword>
<dbReference type="GO" id="GO:0046872">
    <property type="term" value="F:metal ion binding"/>
    <property type="evidence" value="ECO:0007669"/>
    <property type="project" value="UniProtKB-KW"/>
</dbReference>
<dbReference type="EnsemblMetazoa" id="CapteT195701">
    <property type="protein sequence ID" value="CapteP195701"/>
    <property type="gene ID" value="CapteG195701"/>
</dbReference>
<dbReference type="GO" id="GO:0020037">
    <property type="term" value="F:heme binding"/>
    <property type="evidence" value="ECO:0007669"/>
    <property type="project" value="InterPro"/>
</dbReference>
<keyword evidence="3 6" id="KW-0561">Oxygen transport</keyword>
<name>X1ZVE5_CAPTE</name>
<sequence>MTITRGFRCFGYQLLQQDAFASAMGRLKYTMGCNFSKKPGFRVRVKRKQEDASARRIPQRKHRELLKTEQVALLKSSWQQLCVKRSPYFLGRQIFLRVFELNPEIKKSFQFGEFHGNDLINNPMFKIHVKNFVSVIDSSIRSVDSLKTVLAPTLHTLGGTHQSVEGFNKNNLEIFLKAMLLVLRQEFKSALDVDDLEVEVAWRKLLEFIVYQIHIGYRSAISTTPNKQKGFAQESP</sequence>
<dbReference type="CDD" id="cd01040">
    <property type="entry name" value="Mb-like"/>
    <property type="match status" value="1"/>
</dbReference>
<reference evidence="8" key="3">
    <citation type="submission" date="2015-06" db="UniProtKB">
        <authorList>
            <consortium name="EnsemblMetazoa"/>
        </authorList>
    </citation>
    <scope>IDENTIFICATION</scope>
</reference>
<protein>
    <recommendedName>
        <fullName evidence="7">Globin domain-containing protein</fullName>
    </recommendedName>
</protein>
<dbReference type="Pfam" id="PF00042">
    <property type="entry name" value="Globin"/>
    <property type="match status" value="1"/>
</dbReference>
<dbReference type="OrthoDB" id="436496at2759"/>
<evidence type="ECO:0000256" key="4">
    <source>
        <dbReference type="ARBA" id="ARBA00022723"/>
    </source>
</evidence>
<dbReference type="InterPro" id="IPR000971">
    <property type="entry name" value="Globin"/>
</dbReference>
<comment type="similarity">
    <text evidence="6">Belongs to the globin family.</text>
</comment>
<evidence type="ECO:0000256" key="2">
    <source>
        <dbReference type="ARBA" id="ARBA00022617"/>
    </source>
</evidence>
<evidence type="ECO:0000313" key="8">
    <source>
        <dbReference type="EnsemblMetazoa" id="CapteP195701"/>
    </source>
</evidence>
<keyword evidence="4" id="KW-0479">Metal-binding</keyword>
<dbReference type="PANTHER" id="PTHR46458:SF1">
    <property type="entry name" value="GEO09476P1"/>
    <property type="match status" value="1"/>
</dbReference>
<evidence type="ECO:0000256" key="5">
    <source>
        <dbReference type="ARBA" id="ARBA00023004"/>
    </source>
</evidence>
<evidence type="ECO:0000313" key="9">
    <source>
        <dbReference type="Proteomes" id="UP000014760"/>
    </source>
</evidence>
<keyword evidence="5" id="KW-0408">Iron</keyword>
<dbReference type="EMBL" id="AMQN01000475">
    <property type="status" value="NOT_ANNOTATED_CDS"/>
    <property type="molecule type" value="Genomic_DNA"/>
</dbReference>
<dbReference type="OMA" id="GPAFNMN"/>
<dbReference type="InterPro" id="IPR044399">
    <property type="entry name" value="Mb-like_M"/>
</dbReference>
<proteinExistence type="inferred from homology"/>
<dbReference type="PROSITE" id="PS01033">
    <property type="entry name" value="GLOBIN"/>
    <property type="match status" value="1"/>
</dbReference>
<dbReference type="InterPro" id="IPR050532">
    <property type="entry name" value="Globin-like_OT"/>
</dbReference>
<dbReference type="HOGENOM" id="CLU_003827_13_0_1"/>
<feature type="domain" description="Globin" evidence="7">
    <location>
        <begin position="65"/>
        <end position="218"/>
    </location>
</feature>
<keyword evidence="2 6" id="KW-0349">Heme</keyword>
<evidence type="ECO:0000256" key="6">
    <source>
        <dbReference type="RuleBase" id="RU000356"/>
    </source>
</evidence>
<dbReference type="SUPFAM" id="SSF46458">
    <property type="entry name" value="Globin-like"/>
    <property type="match status" value="1"/>
</dbReference>